<sequence length="530" mass="59512">MHKDVAEIIHKCDARQIQSPISRLSKQDMTSVTSTWSFIQSGIDIMGPLREVLRKVGFLNVVLDYFTKRVEAKLLANITGKHVERFISEHIVCRTSNRQVKPHAKLRDSIYNINGGKNHKLKDNPKGIQNDKNVKDDCNDVDKWGMESVNNVASEDKTDRDDGMESDRVDVVEESIGDMGIDKVNSNNNNCDCNKVAKSGINGCSTKENVEINSFATAVRNNNAVMNNKLDFIPPDLNDKGDDIAIFEEELVQEGCRKWDMNICGYFVGSQMLLAEVKYNVRRIWGKHGLSRVFMNGNDGTPSRYKARLMVNGSTQFEGVDVDETFSSVVKPGTIRTKKYTIEILEKAHMVDCNSSWTPVDTESKIGADGDPISDPTLYRSLASSLQYLTFTHLDISYAVQQVCLYMHDPWKPHFSALKRVLRYVRGILDYGLQLFSSFTIDFVAYSDVDWVGFPTTRRSTSGYCVFLGNNPLSWSAKRQPTLSHSNAEAEYRGVVIRAKSEVNAVGLETNTARLKKLVLLAKVSTASRS</sequence>
<dbReference type="EMBL" id="BKCJ010111703">
    <property type="protein sequence ID" value="GEX49574.1"/>
    <property type="molecule type" value="Genomic_DNA"/>
</dbReference>
<dbReference type="PANTHER" id="PTHR11439">
    <property type="entry name" value="GAG-POL-RELATED RETROTRANSPOSON"/>
    <property type="match status" value="1"/>
</dbReference>
<dbReference type="CDD" id="cd09272">
    <property type="entry name" value="RNase_HI_RT_Ty1"/>
    <property type="match status" value="1"/>
</dbReference>
<evidence type="ECO:0000313" key="1">
    <source>
        <dbReference type="EMBL" id="GEX49574.1"/>
    </source>
</evidence>
<proteinExistence type="predicted"/>
<reference evidence="1" key="1">
    <citation type="journal article" date="2019" name="Sci. Rep.">
        <title>Draft genome of Tanacetum cinerariifolium, the natural source of mosquito coil.</title>
        <authorList>
            <person name="Yamashiro T."/>
            <person name="Shiraishi A."/>
            <person name="Satake H."/>
            <person name="Nakayama K."/>
        </authorList>
    </citation>
    <scope>NUCLEOTIDE SEQUENCE</scope>
</reference>
<name>A0A699H6N8_TANCI</name>
<gene>
    <name evidence="1" type="ORF">Tci_321549</name>
</gene>
<dbReference type="PANTHER" id="PTHR11439:SF524">
    <property type="entry name" value="RNA-DIRECTED DNA POLYMERASE, PROTEIN KINASE RLK-PELLE-DLSV FAMILY"/>
    <property type="match status" value="1"/>
</dbReference>
<dbReference type="AlphaFoldDB" id="A0A699H6N8"/>
<organism evidence="1">
    <name type="scientific">Tanacetum cinerariifolium</name>
    <name type="common">Dalmatian daisy</name>
    <name type="synonym">Chrysanthemum cinerariifolium</name>
    <dbReference type="NCBI Taxonomy" id="118510"/>
    <lineage>
        <taxon>Eukaryota</taxon>
        <taxon>Viridiplantae</taxon>
        <taxon>Streptophyta</taxon>
        <taxon>Embryophyta</taxon>
        <taxon>Tracheophyta</taxon>
        <taxon>Spermatophyta</taxon>
        <taxon>Magnoliopsida</taxon>
        <taxon>eudicotyledons</taxon>
        <taxon>Gunneridae</taxon>
        <taxon>Pentapetalae</taxon>
        <taxon>asterids</taxon>
        <taxon>campanulids</taxon>
        <taxon>Asterales</taxon>
        <taxon>Asteraceae</taxon>
        <taxon>Asteroideae</taxon>
        <taxon>Anthemideae</taxon>
        <taxon>Anthemidinae</taxon>
        <taxon>Tanacetum</taxon>
    </lineage>
</organism>
<protein>
    <submittedName>
        <fullName evidence="1">Ribonuclease H-like domain-containing protein</fullName>
    </submittedName>
</protein>
<comment type="caution">
    <text evidence="1">The sequence shown here is derived from an EMBL/GenBank/DDBJ whole genome shotgun (WGS) entry which is preliminary data.</text>
</comment>
<accession>A0A699H6N8</accession>